<protein>
    <submittedName>
        <fullName evidence="2">Uncharacterized protein</fullName>
    </submittedName>
</protein>
<dbReference type="Proteomes" id="UP001168821">
    <property type="component" value="Unassembled WGS sequence"/>
</dbReference>
<comment type="caution">
    <text evidence="2">The sequence shown here is derived from an EMBL/GenBank/DDBJ whole genome shotgun (WGS) entry which is preliminary data.</text>
</comment>
<dbReference type="AlphaFoldDB" id="A0AA38I7P0"/>
<evidence type="ECO:0000256" key="1">
    <source>
        <dbReference type="SAM" id="Phobius"/>
    </source>
</evidence>
<proteinExistence type="predicted"/>
<accession>A0AA38I7P0</accession>
<reference evidence="2" key="1">
    <citation type="journal article" date="2023" name="G3 (Bethesda)">
        <title>Whole genome assemblies of Zophobas morio and Tenebrio molitor.</title>
        <authorList>
            <person name="Kaur S."/>
            <person name="Stinson S.A."/>
            <person name="diCenzo G.C."/>
        </authorList>
    </citation>
    <scope>NUCLEOTIDE SEQUENCE</scope>
    <source>
        <strain evidence="2">QUZm001</strain>
    </source>
</reference>
<feature type="transmembrane region" description="Helical" evidence="1">
    <location>
        <begin position="6"/>
        <end position="31"/>
    </location>
</feature>
<name>A0AA38I7P0_9CUCU</name>
<organism evidence="2 3">
    <name type="scientific">Zophobas morio</name>
    <dbReference type="NCBI Taxonomy" id="2755281"/>
    <lineage>
        <taxon>Eukaryota</taxon>
        <taxon>Metazoa</taxon>
        <taxon>Ecdysozoa</taxon>
        <taxon>Arthropoda</taxon>
        <taxon>Hexapoda</taxon>
        <taxon>Insecta</taxon>
        <taxon>Pterygota</taxon>
        <taxon>Neoptera</taxon>
        <taxon>Endopterygota</taxon>
        <taxon>Coleoptera</taxon>
        <taxon>Polyphaga</taxon>
        <taxon>Cucujiformia</taxon>
        <taxon>Tenebrionidae</taxon>
        <taxon>Zophobas</taxon>
    </lineage>
</organism>
<sequence length="72" mass="8352">MTEFHLFSHFLTLVACFSLFCCARFSSIVFFNQRVREYDSGPHLPKPLVKVSLKKSKKLKLNGVASTNYYIF</sequence>
<keyword evidence="1" id="KW-1133">Transmembrane helix</keyword>
<keyword evidence="1" id="KW-0472">Membrane</keyword>
<evidence type="ECO:0000313" key="2">
    <source>
        <dbReference type="EMBL" id="KAJ3648734.1"/>
    </source>
</evidence>
<dbReference type="EMBL" id="JALNTZ010000006">
    <property type="protein sequence ID" value="KAJ3648734.1"/>
    <property type="molecule type" value="Genomic_DNA"/>
</dbReference>
<keyword evidence="1" id="KW-0812">Transmembrane</keyword>
<gene>
    <name evidence="2" type="ORF">Zmor_020513</name>
</gene>
<keyword evidence="3" id="KW-1185">Reference proteome</keyword>
<evidence type="ECO:0000313" key="3">
    <source>
        <dbReference type="Proteomes" id="UP001168821"/>
    </source>
</evidence>